<keyword evidence="2" id="KW-1133">Transmembrane helix</keyword>
<dbReference type="Proteomes" id="UP000636010">
    <property type="component" value="Unassembled WGS sequence"/>
</dbReference>
<comment type="caution">
    <text evidence="3">The sequence shown here is derived from an EMBL/GenBank/DDBJ whole genome shotgun (WGS) entry which is preliminary data.</text>
</comment>
<sequence>MSQDDLNKQIDSLNETIQGLKSYNELQDRLEKQVKDHKEYLEGLFNKTVRILYVIAGFLIGITGILGIKTYWDIETKLKDYADKRIEKVISEDHITESVEKQVLEYSKGALIHYLSIISIDKSDFKLSASELSVIELEINSLETQYFGDLQTIIRNFQYFKEEGKEKFGGILKAQLSLALEKDEFEEKSIELLHSLSILDYKTGMNDFLFIVNDNSYSNELQKKYIELIPNLIRDNNDKVEILKALKRDLRTLRDENSEVYIKRTLAIFQISNSEGIDILIGLADLLDKKKYIELYLDIIEGVMSNTRESRFLRGSRNPFDARDKQVIKPLFLSEKVYFSFSPSDHFRHGIGRYGQESKPSISLMINDDDGSGASGGGWERFIDNDWLLRILGEVYSEIETNSSKLRYLKGIIIPISTYYMYYFEYEKTTGVIGPNANRVDWQDGFYLSLTNGTSKSILTGIEEGNFTSIEKNKTNGIDRKIIPISDVQGFRWASRSNRLRNRYY</sequence>
<feature type="transmembrane region" description="Helical" evidence="2">
    <location>
        <begin position="51"/>
        <end position="72"/>
    </location>
</feature>
<evidence type="ECO:0000256" key="1">
    <source>
        <dbReference type="SAM" id="Coils"/>
    </source>
</evidence>
<dbReference type="EMBL" id="BMEC01000002">
    <property type="protein sequence ID" value="GGC23955.1"/>
    <property type="molecule type" value="Genomic_DNA"/>
</dbReference>
<keyword evidence="4" id="KW-1185">Reference proteome</keyword>
<name>A0ABQ1LGC5_9BACT</name>
<dbReference type="RefSeq" id="WP_188460372.1">
    <property type="nucleotide sequence ID" value="NZ_BAABHU010000002.1"/>
</dbReference>
<keyword evidence="2" id="KW-0472">Membrane</keyword>
<evidence type="ECO:0000256" key="2">
    <source>
        <dbReference type="SAM" id="Phobius"/>
    </source>
</evidence>
<evidence type="ECO:0000313" key="3">
    <source>
        <dbReference type="EMBL" id="GGC23955.1"/>
    </source>
</evidence>
<reference evidence="4" key="1">
    <citation type="journal article" date="2019" name="Int. J. Syst. Evol. Microbiol.">
        <title>The Global Catalogue of Microorganisms (GCM) 10K type strain sequencing project: providing services to taxonomists for standard genome sequencing and annotation.</title>
        <authorList>
            <consortium name="The Broad Institute Genomics Platform"/>
            <consortium name="The Broad Institute Genome Sequencing Center for Infectious Disease"/>
            <person name="Wu L."/>
            <person name="Ma J."/>
        </authorList>
    </citation>
    <scope>NUCLEOTIDE SEQUENCE [LARGE SCALE GENOMIC DNA]</scope>
    <source>
        <strain evidence="4">CGMCC 1.10832</strain>
    </source>
</reference>
<gene>
    <name evidence="3" type="ORF">GCM10011506_06460</name>
</gene>
<feature type="coiled-coil region" evidence="1">
    <location>
        <begin position="236"/>
        <end position="263"/>
    </location>
</feature>
<accession>A0ABQ1LGC5</accession>
<feature type="coiled-coil region" evidence="1">
    <location>
        <begin position="3"/>
        <end position="40"/>
    </location>
</feature>
<keyword evidence="1" id="KW-0175">Coiled coil</keyword>
<evidence type="ECO:0000313" key="4">
    <source>
        <dbReference type="Proteomes" id="UP000636010"/>
    </source>
</evidence>
<proteinExistence type="predicted"/>
<organism evidence="3 4">
    <name type="scientific">Marivirga lumbricoides</name>
    <dbReference type="NCBI Taxonomy" id="1046115"/>
    <lineage>
        <taxon>Bacteria</taxon>
        <taxon>Pseudomonadati</taxon>
        <taxon>Bacteroidota</taxon>
        <taxon>Cytophagia</taxon>
        <taxon>Cytophagales</taxon>
        <taxon>Marivirgaceae</taxon>
        <taxon>Marivirga</taxon>
    </lineage>
</organism>
<protein>
    <submittedName>
        <fullName evidence="3">Uncharacterized protein</fullName>
    </submittedName>
</protein>
<keyword evidence="2" id="KW-0812">Transmembrane</keyword>